<dbReference type="EMBL" id="CP036428">
    <property type="protein sequence ID" value="QDV39394.1"/>
    <property type="molecule type" value="Genomic_DNA"/>
</dbReference>
<keyword evidence="2" id="KW-1185">Reference proteome</keyword>
<dbReference type="KEGG" id="tpla:ElP_73610"/>
<protein>
    <submittedName>
        <fullName evidence="1">Uncharacterized protein</fullName>
    </submittedName>
</protein>
<evidence type="ECO:0000313" key="1">
    <source>
        <dbReference type="EMBL" id="QDV39394.1"/>
    </source>
</evidence>
<dbReference type="Proteomes" id="UP000317835">
    <property type="component" value="Plasmid pElP_2"/>
</dbReference>
<reference evidence="1 2" key="1">
    <citation type="submission" date="2019-02" db="EMBL/GenBank/DDBJ databases">
        <title>Deep-cultivation of Planctomycetes and their phenomic and genomic characterization uncovers novel biology.</title>
        <authorList>
            <person name="Wiegand S."/>
            <person name="Jogler M."/>
            <person name="Boedeker C."/>
            <person name="Pinto D."/>
            <person name="Vollmers J."/>
            <person name="Rivas-Marin E."/>
            <person name="Kohn T."/>
            <person name="Peeters S.H."/>
            <person name="Heuer A."/>
            <person name="Rast P."/>
            <person name="Oberbeckmann S."/>
            <person name="Bunk B."/>
            <person name="Jeske O."/>
            <person name="Meyerdierks A."/>
            <person name="Storesund J.E."/>
            <person name="Kallscheuer N."/>
            <person name="Luecker S."/>
            <person name="Lage O.M."/>
            <person name="Pohl T."/>
            <person name="Merkel B.J."/>
            <person name="Hornburger P."/>
            <person name="Mueller R.-W."/>
            <person name="Bruemmer F."/>
            <person name="Labrenz M."/>
            <person name="Spormann A.M."/>
            <person name="Op den Camp H."/>
            <person name="Overmann J."/>
            <person name="Amann R."/>
            <person name="Jetten M.S.M."/>
            <person name="Mascher T."/>
            <person name="Medema M.H."/>
            <person name="Devos D.P."/>
            <person name="Kaster A.-K."/>
            <person name="Ovreas L."/>
            <person name="Rohde M."/>
            <person name="Galperin M.Y."/>
            <person name="Jogler C."/>
        </authorList>
    </citation>
    <scope>NUCLEOTIDE SEQUENCE [LARGE SCALE GENOMIC DNA]</scope>
    <source>
        <strain evidence="1 2">ElP</strain>
        <plasmid evidence="2">pelp_2</plasmid>
    </source>
</reference>
<gene>
    <name evidence="1" type="ORF">ElP_73610</name>
</gene>
<evidence type="ECO:0000313" key="2">
    <source>
        <dbReference type="Proteomes" id="UP000317835"/>
    </source>
</evidence>
<name>A0A518HEY4_9BACT</name>
<dbReference type="AlphaFoldDB" id="A0A518HEY4"/>
<accession>A0A518HEY4</accession>
<organism evidence="1 2">
    <name type="scientific">Tautonia plasticadhaerens</name>
    <dbReference type="NCBI Taxonomy" id="2527974"/>
    <lineage>
        <taxon>Bacteria</taxon>
        <taxon>Pseudomonadati</taxon>
        <taxon>Planctomycetota</taxon>
        <taxon>Planctomycetia</taxon>
        <taxon>Isosphaerales</taxon>
        <taxon>Isosphaeraceae</taxon>
        <taxon>Tautonia</taxon>
    </lineage>
</organism>
<keyword evidence="1" id="KW-0614">Plasmid</keyword>
<geneLocation type="plasmid" evidence="2">
    <name>pelp_2</name>
</geneLocation>
<dbReference type="RefSeq" id="WP_145279623.1">
    <property type="nucleotide sequence ID" value="NZ_CP036428.1"/>
</dbReference>
<proteinExistence type="predicted"/>
<sequence>MDDEARRRLIERLAASREAGANAWEDPAEKATRDVAANRWGRELGRRWAIEEASYEELRRLGERCDRPDGLFRRSEIAEVEMTQGATLAGRLIRQVSRTAIEPGRAGRFWAWRLGMPTAVARPLLNRISFVAGFAAGAAGVWEQVRQELGD</sequence>